<reference evidence="3" key="1">
    <citation type="submission" date="2009-12" db="EMBL/GenBank/DDBJ databases">
        <title>Complete sequence of Treponema primitia strain ZAS-2.</title>
        <authorList>
            <person name="Tetu S.G."/>
            <person name="Matson E."/>
            <person name="Ren Q."/>
            <person name="Seshadri R."/>
            <person name="Elbourne L."/>
            <person name="Hassan K.A."/>
            <person name="Durkin A."/>
            <person name="Radune D."/>
            <person name="Mohamoud Y."/>
            <person name="Shay R."/>
            <person name="Jin S."/>
            <person name="Zhang X."/>
            <person name="Lucey K."/>
            <person name="Ballor N.R."/>
            <person name="Ottesen E."/>
            <person name="Rosenthal R."/>
            <person name="Allen A."/>
            <person name="Leadbetter J.R."/>
            <person name="Paulsen I.T."/>
        </authorList>
    </citation>
    <scope>NUCLEOTIDE SEQUENCE [LARGE SCALE GENOMIC DNA]</scope>
    <source>
        <strain evidence="3">ATCC BAA-887 / DSM 12427 / ZAS-2</strain>
    </source>
</reference>
<proteinExistence type="predicted"/>
<sequence>MEYKSPGGYLSVRDFHKVYAYASLYAAITGGISFSDLTITFVQKRHPRELIRYLTRERHYTIEEASPGIYIVHGDYLPIQIIESRKLSIQDNLWLKSLTDDLETEEAHAILREDVKWDIGLDAYLHTLLQANYKSFWEASEMPKKETFEEFFTRVGLIPEWREQGALKVAQNLLNKGMSVEETAETAELPIEKIRSLKTSEKTSN</sequence>
<feature type="transmembrane region" description="Helical" evidence="1">
    <location>
        <begin position="20"/>
        <end position="42"/>
    </location>
</feature>
<organism evidence="2 3">
    <name type="scientific">Treponema primitia (strain ATCC BAA-887 / DSM 12427 / ZAS-2)</name>
    <dbReference type="NCBI Taxonomy" id="545694"/>
    <lineage>
        <taxon>Bacteria</taxon>
        <taxon>Pseudomonadati</taxon>
        <taxon>Spirochaetota</taxon>
        <taxon>Spirochaetia</taxon>
        <taxon>Spirochaetales</taxon>
        <taxon>Treponemataceae</taxon>
        <taxon>Treponema</taxon>
    </lineage>
</organism>
<accession>F5YQQ5</accession>
<gene>
    <name evidence="2" type="ordered locus">TREPR_1386</name>
</gene>
<keyword evidence="3" id="KW-1185">Reference proteome</keyword>
<name>F5YQQ5_TREPZ</name>
<keyword evidence="1" id="KW-1133">Transmembrane helix</keyword>
<dbReference type="AlphaFoldDB" id="F5YQQ5"/>
<reference evidence="2 3" key="2">
    <citation type="journal article" date="2011" name="ISME J.">
        <title>RNA-seq reveals cooperative metabolic interactions between two termite-gut spirochete species in co-culture.</title>
        <authorList>
            <person name="Rosenthal A.Z."/>
            <person name="Matson E.G."/>
            <person name="Eldar A."/>
            <person name="Leadbetter J.R."/>
        </authorList>
    </citation>
    <scope>NUCLEOTIDE SEQUENCE [LARGE SCALE GENOMIC DNA]</scope>
    <source>
        <strain evidence="3">ATCC BAA-887 / DSM 12427 / ZAS-2</strain>
    </source>
</reference>
<protein>
    <submittedName>
        <fullName evidence="2">Uncharacterized protein</fullName>
    </submittedName>
</protein>
<evidence type="ECO:0000313" key="3">
    <source>
        <dbReference type="Proteomes" id="UP000009223"/>
    </source>
</evidence>
<dbReference type="eggNOG" id="ENOG502ZAHU">
    <property type="taxonomic scope" value="Bacteria"/>
</dbReference>
<dbReference type="KEGG" id="tpi:TREPR_1386"/>
<dbReference type="OrthoDB" id="1976094at2"/>
<keyword evidence="1" id="KW-0472">Membrane</keyword>
<evidence type="ECO:0000313" key="2">
    <source>
        <dbReference type="EMBL" id="AEF84148.1"/>
    </source>
</evidence>
<evidence type="ECO:0000256" key="1">
    <source>
        <dbReference type="SAM" id="Phobius"/>
    </source>
</evidence>
<dbReference type="EMBL" id="CP001843">
    <property type="protein sequence ID" value="AEF84148.1"/>
    <property type="molecule type" value="Genomic_DNA"/>
</dbReference>
<keyword evidence="1" id="KW-0812">Transmembrane</keyword>
<dbReference type="Proteomes" id="UP000009223">
    <property type="component" value="Chromosome"/>
</dbReference>
<dbReference type="RefSeq" id="WP_015708704.1">
    <property type="nucleotide sequence ID" value="NC_015578.1"/>
</dbReference>
<dbReference type="HOGENOM" id="CLU_1337023_0_0_12"/>